<dbReference type="KEGG" id="tet:TTHERM_001009804"/>
<keyword evidence="2" id="KW-1185">Reference proteome</keyword>
<dbReference type="GeneID" id="24441392"/>
<proteinExistence type="predicted"/>
<organism evidence="1 2">
    <name type="scientific">Tetrahymena thermophila (strain SB210)</name>
    <dbReference type="NCBI Taxonomy" id="312017"/>
    <lineage>
        <taxon>Eukaryota</taxon>
        <taxon>Sar</taxon>
        <taxon>Alveolata</taxon>
        <taxon>Ciliophora</taxon>
        <taxon>Intramacronucleata</taxon>
        <taxon>Oligohymenophorea</taxon>
        <taxon>Hymenostomatida</taxon>
        <taxon>Tetrahymenina</taxon>
        <taxon>Tetrahymenidae</taxon>
        <taxon>Tetrahymena</taxon>
    </lineage>
</organism>
<evidence type="ECO:0008006" key="3">
    <source>
        <dbReference type="Google" id="ProtNLM"/>
    </source>
</evidence>
<sequence>MCIMFRNNKIGSIGILDLGSGLVNCSNLSNLTLNFGQNQINEFEQLKVKGKCLKSKRLVVFKTINKMVKKD</sequence>
<reference evidence="2" key="1">
    <citation type="journal article" date="2006" name="PLoS Biol.">
        <title>Macronuclear genome sequence of the ciliate Tetrahymena thermophila, a model eukaryote.</title>
        <authorList>
            <person name="Eisen J.A."/>
            <person name="Coyne R.S."/>
            <person name="Wu M."/>
            <person name="Wu D."/>
            <person name="Thiagarajan M."/>
            <person name="Wortman J.R."/>
            <person name="Badger J.H."/>
            <person name="Ren Q."/>
            <person name="Amedeo P."/>
            <person name="Jones K.M."/>
            <person name="Tallon L.J."/>
            <person name="Delcher A.L."/>
            <person name="Salzberg S.L."/>
            <person name="Silva J.C."/>
            <person name="Haas B.J."/>
            <person name="Majoros W.H."/>
            <person name="Farzad M."/>
            <person name="Carlton J.M."/>
            <person name="Smith R.K. Jr."/>
            <person name="Garg J."/>
            <person name="Pearlman R.E."/>
            <person name="Karrer K.M."/>
            <person name="Sun L."/>
            <person name="Manning G."/>
            <person name="Elde N.C."/>
            <person name="Turkewitz A.P."/>
            <person name="Asai D.J."/>
            <person name="Wilkes D.E."/>
            <person name="Wang Y."/>
            <person name="Cai H."/>
            <person name="Collins K."/>
            <person name="Stewart B.A."/>
            <person name="Lee S.R."/>
            <person name="Wilamowska K."/>
            <person name="Weinberg Z."/>
            <person name="Ruzzo W.L."/>
            <person name="Wloga D."/>
            <person name="Gaertig J."/>
            <person name="Frankel J."/>
            <person name="Tsao C.-C."/>
            <person name="Gorovsky M.A."/>
            <person name="Keeling P.J."/>
            <person name="Waller R.F."/>
            <person name="Patron N.J."/>
            <person name="Cherry J.M."/>
            <person name="Stover N.A."/>
            <person name="Krieger C.J."/>
            <person name="del Toro C."/>
            <person name="Ryder H.F."/>
            <person name="Williamson S.C."/>
            <person name="Barbeau R.A."/>
            <person name="Hamilton E.P."/>
            <person name="Orias E."/>
        </authorList>
    </citation>
    <scope>NUCLEOTIDE SEQUENCE [LARGE SCALE GENOMIC DNA]</scope>
    <source>
        <strain evidence="2">SB210</strain>
    </source>
</reference>
<protein>
    <recommendedName>
        <fullName evidence="3">Kinase domain protein</fullName>
    </recommendedName>
</protein>
<dbReference type="AlphaFoldDB" id="W7XBZ9"/>
<name>W7XBZ9_TETTS</name>
<dbReference type="SUPFAM" id="SSF52047">
    <property type="entry name" value="RNI-like"/>
    <property type="match status" value="1"/>
</dbReference>
<accession>W7XBZ9</accession>
<evidence type="ECO:0000313" key="1">
    <source>
        <dbReference type="EMBL" id="EWS73978.1"/>
    </source>
</evidence>
<gene>
    <name evidence="1" type="ORF">TTHERM_001009804</name>
</gene>
<evidence type="ECO:0000313" key="2">
    <source>
        <dbReference type="Proteomes" id="UP000009168"/>
    </source>
</evidence>
<dbReference type="RefSeq" id="XP_012653481.1">
    <property type="nucleotide sequence ID" value="XM_012798027.1"/>
</dbReference>
<dbReference type="EMBL" id="GG662664">
    <property type="protein sequence ID" value="EWS73978.1"/>
    <property type="molecule type" value="Genomic_DNA"/>
</dbReference>
<dbReference type="InParanoid" id="W7XBZ9"/>
<dbReference type="Proteomes" id="UP000009168">
    <property type="component" value="Unassembled WGS sequence"/>
</dbReference>